<evidence type="ECO:0000256" key="11">
    <source>
        <dbReference type="SAM" id="MobiDB-lite"/>
    </source>
</evidence>
<protein>
    <recommendedName>
        <fullName evidence="6 7">Large ribosomal subunit protein uL22</fullName>
    </recommendedName>
</protein>
<dbReference type="PANTHER" id="PTHR13501:SF8">
    <property type="entry name" value="LARGE RIBOSOMAL SUBUNIT PROTEIN UL22M"/>
    <property type="match status" value="1"/>
</dbReference>
<evidence type="ECO:0000256" key="9">
    <source>
        <dbReference type="RuleBase" id="RU004006"/>
    </source>
</evidence>
<feature type="region of interest" description="Disordered" evidence="11">
    <location>
        <begin position="119"/>
        <end position="170"/>
    </location>
</feature>
<dbReference type="GO" id="GO:0019843">
    <property type="term" value="F:rRNA binding"/>
    <property type="evidence" value="ECO:0007669"/>
    <property type="project" value="UniProtKB-UniRule"/>
</dbReference>
<dbReference type="EMBL" id="PEVH01000049">
    <property type="protein sequence ID" value="PIU99099.1"/>
    <property type="molecule type" value="Genomic_DNA"/>
</dbReference>
<comment type="subunit">
    <text evidence="7 9">Part of the 50S ribosomal subunit.</text>
</comment>
<comment type="function">
    <text evidence="7">The globular domain of the protein is located near the polypeptide exit tunnel on the outside of the subunit, while an extended beta-hairpin is found that lines the wall of the exit tunnel in the center of the 70S ribosome.</text>
</comment>
<feature type="compositionally biased region" description="Basic and acidic residues" evidence="11">
    <location>
        <begin position="137"/>
        <end position="159"/>
    </location>
</feature>
<evidence type="ECO:0000256" key="7">
    <source>
        <dbReference type="HAMAP-Rule" id="MF_01331"/>
    </source>
</evidence>
<comment type="caution">
    <text evidence="12">The sequence shown here is derived from an EMBL/GenBank/DDBJ whole genome shotgun (WGS) entry which is preliminary data.</text>
</comment>
<keyword evidence="3 7" id="KW-0694">RNA-binding</keyword>
<dbReference type="InterPro" id="IPR036394">
    <property type="entry name" value="Ribosomal_uL22_sf"/>
</dbReference>
<organism evidence="12 13">
    <name type="scientific">Candidatus Wolfebacteria bacterium CG03_land_8_20_14_0_80_36_15</name>
    <dbReference type="NCBI Taxonomy" id="1975067"/>
    <lineage>
        <taxon>Bacteria</taxon>
        <taxon>Candidatus Wolfeibacteriota</taxon>
    </lineage>
</organism>
<gene>
    <name evidence="7" type="primary">rplV</name>
    <name evidence="12" type="ORF">COS59_01570</name>
</gene>
<dbReference type="PROSITE" id="PS00464">
    <property type="entry name" value="RIBOSOMAL_L22"/>
    <property type="match status" value="1"/>
</dbReference>
<keyword evidence="2 7" id="KW-0699">rRNA-binding</keyword>
<proteinExistence type="inferred from homology"/>
<dbReference type="InterPro" id="IPR018260">
    <property type="entry name" value="Ribosomal_uL22_CS"/>
</dbReference>
<dbReference type="NCBIfam" id="TIGR01044">
    <property type="entry name" value="rplV_bact"/>
    <property type="match status" value="1"/>
</dbReference>
<evidence type="ECO:0000256" key="2">
    <source>
        <dbReference type="ARBA" id="ARBA00022730"/>
    </source>
</evidence>
<evidence type="ECO:0000256" key="5">
    <source>
        <dbReference type="ARBA" id="ARBA00023274"/>
    </source>
</evidence>
<evidence type="ECO:0000256" key="1">
    <source>
        <dbReference type="ARBA" id="ARBA00009451"/>
    </source>
</evidence>
<evidence type="ECO:0000256" key="3">
    <source>
        <dbReference type="ARBA" id="ARBA00022884"/>
    </source>
</evidence>
<dbReference type="Pfam" id="PF00237">
    <property type="entry name" value="Ribosomal_L22"/>
    <property type="match status" value="1"/>
</dbReference>
<keyword evidence="5 7" id="KW-0687">Ribonucleoprotein</keyword>
<comment type="similarity">
    <text evidence="1 7 8">Belongs to the universal ribosomal protein uL22 family.</text>
</comment>
<feature type="compositionally biased region" description="Basic residues" evidence="11">
    <location>
        <begin position="160"/>
        <end position="170"/>
    </location>
</feature>
<reference evidence="13" key="1">
    <citation type="submission" date="2017-09" db="EMBL/GenBank/DDBJ databases">
        <title>Depth-based differentiation of microbial function through sediment-hosted aquifers and enrichment of novel symbionts in the deep terrestrial subsurface.</title>
        <authorList>
            <person name="Probst A.J."/>
            <person name="Ladd B."/>
            <person name="Jarett J.K."/>
            <person name="Geller-Mcgrath D.E."/>
            <person name="Sieber C.M.K."/>
            <person name="Emerson J.B."/>
            <person name="Anantharaman K."/>
            <person name="Thomas B.C."/>
            <person name="Malmstrom R."/>
            <person name="Stieglmeier M."/>
            <person name="Klingl A."/>
            <person name="Woyke T."/>
            <person name="Ryan C.M."/>
            <person name="Banfield J.F."/>
        </authorList>
    </citation>
    <scope>NUCLEOTIDE SEQUENCE [LARGE SCALE GENOMIC DNA]</scope>
</reference>
<evidence type="ECO:0000256" key="10">
    <source>
        <dbReference type="RuleBase" id="RU004008"/>
    </source>
</evidence>
<dbReference type="GO" id="GO:0003735">
    <property type="term" value="F:structural constituent of ribosome"/>
    <property type="evidence" value="ECO:0007669"/>
    <property type="project" value="InterPro"/>
</dbReference>
<evidence type="ECO:0000313" key="12">
    <source>
        <dbReference type="EMBL" id="PIU99099.1"/>
    </source>
</evidence>
<evidence type="ECO:0000256" key="6">
    <source>
        <dbReference type="ARBA" id="ARBA00035207"/>
    </source>
</evidence>
<dbReference type="HAMAP" id="MF_01331_B">
    <property type="entry name" value="Ribosomal_uL22_B"/>
    <property type="match status" value="1"/>
</dbReference>
<dbReference type="Proteomes" id="UP000230131">
    <property type="component" value="Unassembled WGS sequence"/>
</dbReference>
<name>A0A2M7B7P4_9BACT</name>
<evidence type="ECO:0000256" key="8">
    <source>
        <dbReference type="RuleBase" id="RU004005"/>
    </source>
</evidence>
<dbReference type="InterPro" id="IPR005727">
    <property type="entry name" value="Ribosomal_uL22_bac/chlpt-type"/>
</dbReference>
<dbReference type="Gene3D" id="3.90.470.10">
    <property type="entry name" value="Ribosomal protein L22/L17"/>
    <property type="match status" value="1"/>
</dbReference>
<keyword evidence="4 7" id="KW-0689">Ribosomal protein</keyword>
<dbReference type="InterPro" id="IPR047867">
    <property type="entry name" value="Ribosomal_uL22_bac/org-type"/>
</dbReference>
<evidence type="ECO:0000313" key="13">
    <source>
        <dbReference type="Proteomes" id="UP000230131"/>
    </source>
</evidence>
<dbReference type="InterPro" id="IPR001063">
    <property type="entry name" value="Ribosomal_uL22"/>
</dbReference>
<accession>A0A2M7B7P4</accession>
<comment type="function">
    <text evidence="7 10">This protein binds specifically to 23S rRNA; its binding is stimulated by other ribosomal proteins, e.g., L4, L17, and L20. It is important during the early stages of 50S assembly. It makes multiple contacts with different domains of the 23S rRNA in the assembled 50S subunit and ribosome.</text>
</comment>
<dbReference type="PANTHER" id="PTHR13501">
    <property type="entry name" value="CHLOROPLAST 50S RIBOSOMAL PROTEIN L22-RELATED"/>
    <property type="match status" value="1"/>
</dbReference>
<dbReference type="GO" id="GO:0022625">
    <property type="term" value="C:cytosolic large ribosomal subunit"/>
    <property type="evidence" value="ECO:0007669"/>
    <property type="project" value="TreeGrafter"/>
</dbReference>
<dbReference type="GO" id="GO:0006412">
    <property type="term" value="P:translation"/>
    <property type="evidence" value="ECO:0007669"/>
    <property type="project" value="UniProtKB-UniRule"/>
</dbReference>
<sequence>MAIEKVQLNYLRMAPRKVRLVTNLIKGLSVNDAQAQLLLNPKRASQPILKLLQSAINNATNNKKMDENKLFIKEIKVDQGPMIKRWLPRAMGRATPIQKKSSHITLVLAESEKPKISKFKIQKQEKIKKPKGKKLREKKEKEEKEKEQELKGKPKESRGFMRKMFRRKSI</sequence>
<dbReference type="CDD" id="cd00336">
    <property type="entry name" value="Ribosomal_L22"/>
    <property type="match status" value="1"/>
</dbReference>
<dbReference type="SUPFAM" id="SSF54843">
    <property type="entry name" value="Ribosomal protein L22"/>
    <property type="match status" value="1"/>
</dbReference>
<dbReference type="AlphaFoldDB" id="A0A2M7B7P4"/>
<evidence type="ECO:0000256" key="4">
    <source>
        <dbReference type="ARBA" id="ARBA00022980"/>
    </source>
</evidence>